<sequence length="349" mass="39815">MDYIPVEYVPPDEQQLTELETLTNVTQDGTMLKITYNYQGELYEVTDSSETHSKLQADVNFFAEFFQNITEKNAVQDNVGESDCSQINPDYTMVAPGSHNPDNAVQVNVGESDCSQINPDHTMEAQEDLNEIPNNDENDSKFQWDHKSILFLLSKYSERLAKFRSPTIKKITLWREIKKEFDDIGISQVTAQMIDHKFRNLKTRYKHIKDNNKKTGRGRQSWEYYQQMEDILENDKSVNFDTGIASMDDEPINLSQSRISSANSDAEVIADTPPFTSRDAEVSTDTLSNSRHPDDGDRNCSPNGESTSPETAQSPTLSTPSKEYKIRKSTHAKQLYSQKTKHCNKRKAK</sequence>
<feature type="compositionally biased region" description="Basic residues" evidence="1">
    <location>
        <begin position="339"/>
        <end position="349"/>
    </location>
</feature>
<proteinExistence type="predicted"/>
<feature type="compositionally biased region" description="Polar residues" evidence="1">
    <location>
        <begin position="300"/>
        <end position="321"/>
    </location>
</feature>
<evidence type="ECO:0000259" key="2">
    <source>
        <dbReference type="Pfam" id="PF13837"/>
    </source>
</evidence>
<dbReference type="PANTHER" id="PTHR47595">
    <property type="entry name" value="HEAT SHOCK 70 KDA PROTEIN 14"/>
    <property type="match status" value="1"/>
</dbReference>
<accession>A0A6J1QI70</accession>
<gene>
    <name evidence="4" type="primary">LOC112461149</name>
</gene>
<feature type="region of interest" description="Disordered" evidence="1">
    <location>
        <begin position="259"/>
        <end position="349"/>
    </location>
</feature>
<name>A0A6J1QI70_9HYME</name>
<dbReference type="AlphaFoldDB" id="A0A6J1QI70"/>
<evidence type="ECO:0000256" key="1">
    <source>
        <dbReference type="SAM" id="MobiDB-lite"/>
    </source>
</evidence>
<feature type="domain" description="Myb/SANT-like DNA-binding" evidence="2">
    <location>
        <begin position="143"/>
        <end position="231"/>
    </location>
</feature>
<dbReference type="Proteomes" id="UP000504618">
    <property type="component" value="Unplaced"/>
</dbReference>
<organism evidence="3 4">
    <name type="scientific">Temnothorax curvispinosus</name>
    <dbReference type="NCBI Taxonomy" id="300111"/>
    <lineage>
        <taxon>Eukaryota</taxon>
        <taxon>Metazoa</taxon>
        <taxon>Ecdysozoa</taxon>
        <taxon>Arthropoda</taxon>
        <taxon>Hexapoda</taxon>
        <taxon>Insecta</taxon>
        <taxon>Pterygota</taxon>
        <taxon>Neoptera</taxon>
        <taxon>Endopterygota</taxon>
        <taxon>Hymenoptera</taxon>
        <taxon>Apocrita</taxon>
        <taxon>Aculeata</taxon>
        <taxon>Formicoidea</taxon>
        <taxon>Formicidae</taxon>
        <taxon>Myrmicinae</taxon>
        <taxon>Temnothorax</taxon>
    </lineage>
</organism>
<dbReference type="InterPro" id="IPR044822">
    <property type="entry name" value="Myb_DNA-bind_4"/>
</dbReference>
<dbReference type="Pfam" id="PF13837">
    <property type="entry name" value="Myb_DNA-bind_4"/>
    <property type="match status" value="1"/>
</dbReference>
<dbReference type="RefSeq" id="XP_024882067.1">
    <property type="nucleotide sequence ID" value="XM_025026299.1"/>
</dbReference>
<dbReference type="GeneID" id="112461149"/>
<reference evidence="4" key="1">
    <citation type="submission" date="2025-08" db="UniProtKB">
        <authorList>
            <consortium name="RefSeq"/>
        </authorList>
    </citation>
    <scope>IDENTIFICATION</scope>
    <source>
        <tissue evidence="4">Whole body</tissue>
    </source>
</reference>
<dbReference type="Gene3D" id="1.10.10.60">
    <property type="entry name" value="Homeodomain-like"/>
    <property type="match status" value="1"/>
</dbReference>
<evidence type="ECO:0000313" key="4">
    <source>
        <dbReference type="RefSeq" id="XP_024882067.1"/>
    </source>
</evidence>
<protein>
    <submittedName>
        <fullName evidence="4">Uncharacterized protein LOC112461149 isoform X2</fullName>
    </submittedName>
</protein>
<evidence type="ECO:0000313" key="3">
    <source>
        <dbReference type="Proteomes" id="UP000504618"/>
    </source>
</evidence>
<dbReference type="PANTHER" id="PTHR47595:SF1">
    <property type="entry name" value="MYB_SANT-LIKE DNA-BINDING DOMAIN-CONTAINING PROTEIN"/>
    <property type="match status" value="1"/>
</dbReference>
<keyword evidence="3" id="KW-1185">Reference proteome</keyword>